<evidence type="ECO:0000256" key="1">
    <source>
        <dbReference type="ARBA" id="ARBA00004776"/>
    </source>
</evidence>
<dbReference type="InterPro" id="IPR001173">
    <property type="entry name" value="Glyco_trans_2-like"/>
</dbReference>
<comment type="caution">
    <text evidence="6">The sequence shown here is derived from an EMBL/GenBank/DDBJ whole genome shotgun (WGS) entry which is preliminary data.</text>
</comment>
<protein>
    <submittedName>
        <fullName evidence="6">Glycosyl transferase</fullName>
    </submittedName>
</protein>
<dbReference type="GO" id="GO:0016757">
    <property type="term" value="F:glycosyltransferase activity"/>
    <property type="evidence" value="ECO:0007669"/>
    <property type="project" value="UniProtKB-KW"/>
</dbReference>
<proteinExistence type="inferred from homology"/>
<dbReference type="Proteomes" id="UP001165136">
    <property type="component" value="Unassembled WGS sequence"/>
</dbReference>
<dbReference type="RefSeq" id="WP_285488340.1">
    <property type="nucleotide sequence ID" value="NZ_BSTI01000011.1"/>
</dbReference>
<dbReference type="SUPFAM" id="SSF53448">
    <property type="entry name" value="Nucleotide-diphospho-sugar transferases"/>
    <property type="match status" value="1"/>
</dbReference>
<evidence type="ECO:0000256" key="4">
    <source>
        <dbReference type="ARBA" id="ARBA00022679"/>
    </source>
</evidence>
<feature type="domain" description="Glycosyltransferase 2-like" evidence="5">
    <location>
        <begin position="16"/>
        <end position="169"/>
    </location>
</feature>
<evidence type="ECO:0000256" key="2">
    <source>
        <dbReference type="ARBA" id="ARBA00006739"/>
    </source>
</evidence>
<dbReference type="Gene3D" id="3.90.550.10">
    <property type="entry name" value="Spore Coat Polysaccharide Biosynthesis Protein SpsA, Chain A"/>
    <property type="match status" value="1"/>
</dbReference>
<sequence>MPANAAQNPGHRVRTTVVVVTWRGADHIVACLDALAAQERPHRILLVDNASDDGTARLVAAHPAKPQVLRLPRNTGYAGAIAAALPLVETELMAWLNDDAVPDPAWLARLEDVLGSAAAAGSRLDRADGSVQSLGVRLTGDGYGADAREARVFGFCGGAAVLRTDVLRAVGGVPADFFCYYEDTDTAWRLRLAGHEIATVPDARVAHRHGASTRPGSPDFHRWNERNRLLTLLRCAPAAIAARELARFAAITALLPLRADVPDAPNFRVPLRCRVLVDVLVRMPATVRARREITRRSRVGRRQVWRTWAGRTARPEGATVDR</sequence>
<dbReference type="Pfam" id="PF00535">
    <property type="entry name" value="Glycos_transf_2"/>
    <property type="match status" value="1"/>
</dbReference>
<dbReference type="AlphaFoldDB" id="A0A9W6R3B2"/>
<reference evidence="6" key="1">
    <citation type="submission" date="2023-03" db="EMBL/GenBank/DDBJ databases">
        <title>Amycolatopsis taiwanensis NBRC 103393.</title>
        <authorList>
            <person name="Ichikawa N."/>
            <person name="Sato H."/>
            <person name="Tonouchi N."/>
        </authorList>
    </citation>
    <scope>NUCLEOTIDE SEQUENCE</scope>
    <source>
        <strain evidence="6">NBRC 103393</strain>
    </source>
</reference>
<dbReference type="EMBL" id="BSTI01000011">
    <property type="protein sequence ID" value="GLY68354.1"/>
    <property type="molecule type" value="Genomic_DNA"/>
</dbReference>
<comment type="pathway">
    <text evidence="1">Cell wall biogenesis; cell wall polysaccharide biosynthesis.</text>
</comment>
<accession>A0A9W6R3B2</accession>
<keyword evidence="7" id="KW-1185">Reference proteome</keyword>
<dbReference type="PANTHER" id="PTHR43179:SF12">
    <property type="entry name" value="GALACTOFURANOSYLTRANSFERASE GLFT2"/>
    <property type="match status" value="1"/>
</dbReference>
<evidence type="ECO:0000256" key="3">
    <source>
        <dbReference type="ARBA" id="ARBA00022676"/>
    </source>
</evidence>
<evidence type="ECO:0000313" key="7">
    <source>
        <dbReference type="Proteomes" id="UP001165136"/>
    </source>
</evidence>
<name>A0A9W6R3B2_9PSEU</name>
<keyword evidence="3" id="KW-0328">Glycosyltransferase</keyword>
<gene>
    <name evidence="6" type="ORF">Atai01_49730</name>
</gene>
<evidence type="ECO:0000313" key="6">
    <source>
        <dbReference type="EMBL" id="GLY68354.1"/>
    </source>
</evidence>
<keyword evidence="4 6" id="KW-0808">Transferase</keyword>
<dbReference type="PANTHER" id="PTHR43179">
    <property type="entry name" value="RHAMNOSYLTRANSFERASE WBBL"/>
    <property type="match status" value="1"/>
</dbReference>
<comment type="similarity">
    <text evidence="2">Belongs to the glycosyltransferase 2 family.</text>
</comment>
<evidence type="ECO:0000259" key="5">
    <source>
        <dbReference type="Pfam" id="PF00535"/>
    </source>
</evidence>
<dbReference type="InterPro" id="IPR029044">
    <property type="entry name" value="Nucleotide-diphossugar_trans"/>
</dbReference>
<organism evidence="6 7">
    <name type="scientific">Amycolatopsis taiwanensis</name>
    <dbReference type="NCBI Taxonomy" id="342230"/>
    <lineage>
        <taxon>Bacteria</taxon>
        <taxon>Bacillati</taxon>
        <taxon>Actinomycetota</taxon>
        <taxon>Actinomycetes</taxon>
        <taxon>Pseudonocardiales</taxon>
        <taxon>Pseudonocardiaceae</taxon>
        <taxon>Amycolatopsis</taxon>
    </lineage>
</organism>